<proteinExistence type="inferred from homology"/>
<dbReference type="SUPFAM" id="SSF53697">
    <property type="entry name" value="SIS domain"/>
    <property type="match status" value="1"/>
</dbReference>
<dbReference type="GO" id="GO:0048029">
    <property type="term" value="F:monosaccharide binding"/>
    <property type="evidence" value="ECO:0007669"/>
    <property type="project" value="TreeGrafter"/>
</dbReference>
<dbReference type="VEuPathDB" id="MicrosporidiaDB:SLOPH_392"/>
<dbReference type="Gene3D" id="1.10.1390.10">
    <property type="match status" value="1"/>
</dbReference>
<reference evidence="6" key="1">
    <citation type="journal article" date="2013" name="PLoS Genet.">
        <title>The genome of Spraguea lophii and the basis of host-microsporidian interactions.</title>
        <authorList>
            <person name="Campbell S.E."/>
            <person name="Williams T.A."/>
            <person name="Yousuf A."/>
            <person name="Soanes D.M."/>
            <person name="Paszkiewicz K.H."/>
            <person name="Williams B.A.P."/>
        </authorList>
    </citation>
    <scope>NUCLEOTIDE SEQUENCE [LARGE SCALE GENOMIC DNA]</scope>
    <source>
        <strain evidence="6">42_110</strain>
    </source>
</reference>
<name>S7WDZ8_SPRLO</name>
<dbReference type="Proteomes" id="UP000014978">
    <property type="component" value="Unassembled WGS sequence"/>
</dbReference>
<comment type="caution">
    <text evidence="5">The sequence shown here is derived from an EMBL/GenBank/DDBJ whole genome shotgun (WGS) entry which is preliminary data.</text>
</comment>
<dbReference type="OrthoDB" id="5831190at2759"/>
<gene>
    <name evidence="5" type="ORF">SLOPH_392</name>
</gene>
<keyword evidence="3 4" id="KW-0413">Isomerase</keyword>
<evidence type="ECO:0000256" key="2">
    <source>
        <dbReference type="ARBA" id="ARBA00023152"/>
    </source>
</evidence>
<dbReference type="CDD" id="cd05016">
    <property type="entry name" value="SIS_PGI_2"/>
    <property type="match status" value="1"/>
</dbReference>
<evidence type="ECO:0000256" key="4">
    <source>
        <dbReference type="RuleBase" id="RU000612"/>
    </source>
</evidence>
<dbReference type="HOGENOM" id="CLU_017947_3_1_1"/>
<evidence type="ECO:0000313" key="5">
    <source>
        <dbReference type="EMBL" id="EPR80002.1"/>
    </source>
</evidence>
<dbReference type="GO" id="GO:0051156">
    <property type="term" value="P:glucose 6-phosphate metabolic process"/>
    <property type="evidence" value="ECO:0007669"/>
    <property type="project" value="TreeGrafter"/>
</dbReference>
<dbReference type="InParanoid" id="S7WDZ8"/>
<dbReference type="InterPro" id="IPR046348">
    <property type="entry name" value="SIS_dom_sf"/>
</dbReference>
<dbReference type="GO" id="GO:0006094">
    <property type="term" value="P:gluconeogenesis"/>
    <property type="evidence" value="ECO:0007669"/>
    <property type="project" value="UniProtKB-KW"/>
</dbReference>
<dbReference type="PANTHER" id="PTHR11469">
    <property type="entry name" value="GLUCOSE-6-PHOSPHATE ISOMERASE"/>
    <property type="match status" value="1"/>
</dbReference>
<dbReference type="InterPro" id="IPR035476">
    <property type="entry name" value="SIS_PGI_1"/>
</dbReference>
<dbReference type="GO" id="GO:0097367">
    <property type="term" value="F:carbohydrate derivative binding"/>
    <property type="evidence" value="ECO:0007669"/>
    <property type="project" value="InterPro"/>
</dbReference>
<comment type="catalytic activity">
    <reaction evidence="4">
        <text>alpha-D-glucose 6-phosphate = beta-D-fructose 6-phosphate</text>
        <dbReference type="Rhea" id="RHEA:11816"/>
        <dbReference type="ChEBI" id="CHEBI:57634"/>
        <dbReference type="ChEBI" id="CHEBI:58225"/>
        <dbReference type="EC" id="5.3.1.9"/>
    </reaction>
</comment>
<dbReference type="EMBL" id="ATCN01000049">
    <property type="protein sequence ID" value="EPR80002.1"/>
    <property type="molecule type" value="Genomic_DNA"/>
</dbReference>
<sequence>MNNIKKLLNEEAERVNNFSSKINIGTEFLLYDFSRTHLESKKLNEYIKIFEKKRDEFRRMENKEAINFTELRKVLHITCRSKKIFKKIRGDKLDLDPEELIVYYEMERYKRFCLDFNNEMRGVSGKKFDTIVNIGIGGSELGTKMICKALHHYRDKNKKIYFISNIDPTDVKLVMDQIDIERTLFIVVSKTWSTDETLSNFEFVKTLALEKLSGKEDDFLERHFVAVTSEVERAKECGFENIFNIWTFIGGRFCVWSASGLAAMLYLGFNTFFEMLMGASVMDDHFFNAETKKNIPILQAIVEIYYNNELGYNNKCIVPYDSNLSEFVRYEQQVELESNGKSQTTTGITNKNTAMVIWGDIGSNAQHSFFQGLHQGTIKTLCEFICGLSPLEHDENSIKHHKKLFSNFIGQSIALVEGKHSDISHKTFPGNKPVINIVYSKLTPGILGALMSAYEHKIFVQGKYWDINSFDQFGVDLGKTLSKKIYKNMDKEMELDASTQQLINYYKKNL</sequence>
<evidence type="ECO:0000256" key="3">
    <source>
        <dbReference type="ARBA" id="ARBA00023235"/>
    </source>
</evidence>
<dbReference type="GO" id="GO:0006096">
    <property type="term" value="P:glycolytic process"/>
    <property type="evidence" value="ECO:0007669"/>
    <property type="project" value="UniProtKB-UniPathway"/>
</dbReference>
<dbReference type="CDD" id="cd05015">
    <property type="entry name" value="SIS_PGI_1"/>
    <property type="match status" value="1"/>
</dbReference>
<organism evidence="5 6">
    <name type="scientific">Spraguea lophii (strain 42_110)</name>
    <name type="common">Microsporidian parasite</name>
    <dbReference type="NCBI Taxonomy" id="1358809"/>
    <lineage>
        <taxon>Eukaryota</taxon>
        <taxon>Fungi</taxon>
        <taxon>Fungi incertae sedis</taxon>
        <taxon>Microsporidia</taxon>
        <taxon>Spragueidae</taxon>
        <taxon>Spraguea</taxon>
    </lineage>
</organism>
<evidence type="ECO:0000256" key="1">
    <source>
        <dbReference type="ARBA" id="ARBA00022432"/>
    </source>
</evidence>
<dbReference type="NCBIfam" id="NF001211">
    <property type="entry name" value="PRK00179.1"/>
    <property type="match status" value="1"/>
</dbReference>
<dbReference type="STRING" id="1358809.S7WDZ8"/>
<comment type="pathway">
    <text evidence="4">Carbohydrate degradation; glycolysis; D-glyceraldehyde 3-phosphate and glycerone phosphate from D-glucose: step 2/4.</text>
</comment>
<keyword evidence="1 4" id="KW-0312">Gluconeogenesis</keyword>
<dbReference type="GO" id="GO:0005829">
    <property type="term" value="C:cytosol"/>
    <property type="evidence" value="ECO:0007669"/>
    <property type="project" value="TreeGrafter"/>
</dbReference>
<accession>S7WDZ8</accession>
<dbReference type="Gene3D" id="3.40.50.10490">
    <property type="entry name" value="Glucose-6-phosphate isomerase like protein, domain 1"/>
    <property type="match status" value="2"/>
</dbReference>
<dbReference type="PROSITE" id="PS51463">
    <property type="entry name" value="P_GLUCOSE_ISOMERASE_3"/>
    <property type="match status" value="1"/>
</dbReference>
<comment type="similarity">
    <text evidence="4">Belongs to the GPI family.</text>
</comment>
<protein>
    <recommendedName>
        <fullName evidence="4">Glucose-6-phosphate isomerase</fullName>
        <ecNumber evidence="4">5.3.1.9</ecNumber>
    </recommendedName>
</protein>
<dbReference type="UniPathway" id="UPA00109">
    <property type="reaction ID" value="UER00181"/>
</dbReference>
<dbReference type="AlphaFoldDB" id="S7WDZ8"/>
<dbReference type="InterPro" id="IPR035482">
    <property type="entry name" value="SIS_PGI_2"/>
</dbReference>
<dbReference type="EC" id="5.3.1.9" evidence="4"/>
<dbReference type="PRINTS" id="PR00662">
    <property type="entry name" value="G6PISOMERASE"/>
</dbReference>
<dbReference type="PANTHER" id="PTHR11469:SF1">
    <property type="entry name" value="GLUCOSE-6-PHOSPHATE ISOMERASE"/>
    <property type="match status" value="1"/>
</dbReference>
<evidence type="ECO:0000313" key="6">
    <source>
        <dbReference type="Proteomes" id="UP000014978"/>
    </source>
</evidence>
<dbReference type="GO" id="GO:0004347">
    <property type="term" value="F:glucose-6-phosphate isomerase activity"/>
    <property type="evidence" value="ECO:0007669"/>
    <property type="project" value="UniProtKB-EC"/>
</dbReference>
<dbReference type="HAMAP" id="MF_00473">
    <property type="entry name" value="G6P_isomerase"/>
    <property type="match status" value="1"/>
</dbReference>
<dbReference type="InterPro" id="IPR001672">
    <property type="entry name" value="G6P_Isomerase"/>
</dbReference>
<keyword evidence="2 4" id="KW-0324">Glycolysis</keyword>
<keyword evidence="6" id="KW-1185">Reference proteome</keyword>
<dbReference type="InterPro" id="IPR023096">
    <property type="entry name" value="G6P_Isomerase_C"/>
</dbReference>
<dbReference type="Pfam" id="PF00342">
    <property type="entry name" value="PGI"/>
    <property type="match status" value="1"/>
</dbReference>
<dbReference type="FunCoup" id="S7WDZ8">
    <property type="interactions" value="135"/>
</dbReference>